<dbReference type="OMA" id="SHYDANN"/>
<name>I4YG48_WALMC</name>
<dbReference type="STRING" id="671144.I4YG48"/>
<dbReference type="SUPFAM" id="SSF110217">
    <property type="entry name" value="DNA-binding protein LAG-1 (CSL)"/>
    <property type="match status" value="1"/>
</dbReference>
<proteinExistence type="inferred from homology"/>
<evidence type="ECO:0000259" key="9">
    <source>
        <dbReference type="SMART" id="SM01268"/>
    </source>
</evidence>
<feature type="domain" description="Beta-trefoil DNA-binding" evidence="9">
    <location>
        <begin position="356"/>
        <end position="649"/>
    </location>
</feature>
<dbReference type="SUPFAM" id="SSF49417">
    <property type="entry name" value="p53-like transcription factors"/>
    <property type="match status" value="1"/>
</dbReference>
<dbReference type="Gene3D" id="2.60.40.1450">
    <property type="entry name" value="LAG1, DNA binding domain"/>
    <property type="match status" value="1"/>
</dbReference>
<protein>
    <recommendedName>
        <fullName evidence="12">LAG1-DNAbind-domain-containing protein</fullName>
    </recommendedName>
</protein>
<dbReference type="GO" id="GO:0001228">
    <property type="term" value="F:DNA-binding transcription activator activity, RNA polymerase II-specific"/>
    <property type="evidence" value="ECO:0007669"/>
    <property type="project" value="InterPro"/>
</dbReference>
<keyword evidence="3" id="KW-0805">Transcription regulation</keyword>
<dbReference type="InterPro" id="IPR015350">
    <property type="entry name" value="Beta-trefoil_DNA-bd_dom"/>
</dbReference>
<dbReference type="OrthoDB" id="5600360at2759"/>
<accession>I4YG48</accession>
<comment type="similarity">
    <text evidence="2">Belongs to the Su(H) family.</text>
</comment>
<feature type="compositionally biased region" description="Basic and acidic residues" evidence="7">
    <location>
        <begin position="46"/>
        <end position="57"/>
    </location>
</feature>
<organism evidence="10 11">
    <name type="scientific">Wallemia mellicola (strain ATCC MYA-4683 / CBS 633.66)</name>
    <name type="common">Wallemia sebi (CBS 633.66)</name>
    <dbReference type="NCBI Taxonomy" id="671144"/>
    <lineage>
        <taxon>Eukaryota</taxon>
        <taxon>Fungi</taxon>
        <taxon>Dikarya</taxon>
        <taxon>Basidiomycota</taxon>
        <taxon>Wallemiomycotina</taxon>
        <taxon>Wallemiomycetes</taxon>
        <taxon>Wallemiales</taxon>
        <taxon>Wallemiaceae</taxon>
        <taxon>Wallemia</taxon>
    </lineage>
</organism>
<comment type="subcellular location">
    <subcellularLocation>
        <location evidence="1">Nucleus</location>
    </subcellularLocation>
</comment>
<feature type="compositionally biased region" description="Gly residues" evidence="7">
    <location>
        <begin position="485"/>
        <end position="494"/>
    </location>
</feature>
<feature type="compositionally biased region" description="Low complexity" evidence="7">
    <location>
        <begin position="615"/>
        <end position="625"/>
    </location>
</feature>
<dbReference type="InParanoid" id="I4YG48"/>
<dbReference type="SMART" id="SM01267">
    <property type="entry name" value="LAG1_DNAbind"/>
    <property type="match status" value="1"/>
</dbReference>
<dbReference type="GeneID" id="18472832"/>
<dbReference type="Pfam" id="PF09271">
    <property type="entry name" value="LAG1-DNAbind"/>
    <property type="match status" value="1"/>
</dbReference>
<evidence type="ECO:0000256" key="5">
    <source>
        <dbReference type="ARBA" id="ARBA00023163"/>
    </source>
</evidence>
<dbReference type="HOGENOM" id="CLU_339544_0_0_1"/>
<dbReference type="InterPro" id="IPR036358">
    <property type="entry name" value="BTD_sf"/>
</dbReference>
<feature type="compositionally biased region" description="Polar residues" evidence="7">
    <location>
        <begin position="504"/>
        <end position="515"/>
    </location>
</feature>
<evidence type="ECO:0000259" key="8">
    <source>
        <dbReference type="SMART" id="SM01267"/>
    </source>
</evidence>
<dbReference type="InterPro" id="IPR037095">
    <property type="entry name" value="RBP-J/Cbf11_DNA-bd_sf"/>
</dbReference>
<evidence type="ECO:0008006" key="12">
    <source>
        <dbReference type="Google" id="ProtNLM"/>
    </source>
</evidence>
<evidence type="ECO:0000256" key="4">
    <source>
        <dbReference type="ARBA" id="ARBA00023125"/>
    </source>
</evidence>
<reference evidence="10 11" key="1">
    <citation type="journal article" date="2012" name="Fungal Genet. Biol.">
        <title>The genome of the xerotolerant mold Wallemia sebi reveals adaptations to osmotic stress and suggests cryptic sexual reproduction.</title>
        <authorList>
            <person name="Padamsee M."/>
            <person name="Kumar T.K.A."/>
            <person name="Riley R."/>
            <person name="Binder M."/>
            <person name="Boyd A."/>
            <person name="Calvo A.M."/>
            <person name="Furukawa K."/>
            <person name="Hesse C."/>
            <person name="Hohmann S."/>
            <person name="James T.Y."/>
            <person name="LaButti K."/>
            <person name="Lapidus A."/>
            <person name="Lindquist E."/>
            <person name="Lucas S."/>
            <person name="Miller K."/>
            <person name="Shantappa S."/>
            <person name="Grigoriev I.V."/>
            <person name="Hibbett D.S."/>
            <person name="McLaughlin D.J."/>
            <person name="Spatafora J.W."/>
            <person name="Aime M.C."/>
        </authorList>
    </citation>
    <scope>NUCLEOTIDE SEQUENCE [LARGE SCALE GENOMIC DNA]</scope>
    <source>
        <strain evidence="11">ATCC MYA-4683 / CBS 633.66</strain>
    </source>
</reference>
<feature type="domain" description="RBP-J/Cbf11/Cbf12 DNA binding" evidence="8">
    <location>
        <begin position="176"/>
        <end position="355"/>
    </location>
</feature>
<feature type="region of interest" description="Disordered" evidence="7">
    <location>
        <begin position="572"/>
        <end position="635"/>
    </location>
</feature>
<evidence type="ECO:0000313" key="10">
    <source>
        <dbReference type="EMBL" id="EIM22940.1"/>
    </source>
</evidence>
<dbReference type="InterPro" id="IPR015351">
    <property type="entry name" value="RBP-J/Cbf11/Cbf12_DNA-bd"/>
</dbReference>
<evidence type="ECO:0000256" key="6">
    <source>
        <dbReference type="ARBA" id="ARBA00023242"/>
    </source>
</evidence>
<dbReference type="eggNOG" id="KOG3743">
    <property type="taxonomic scope" value="Eukaryota"/>
</dbReference>
<keyword evidence="11" id="KW-1185">Reference proteome</keyword>
<dbReference type="PANTHER" id="PTHR10665">
    <property type="entry name" value="RECOMBINING BINDING PROTEIN SUPPRESSOR OF HAIRLESS"/>
    <property type="match status" value="1"/>
</dbReference>
<feature type="region of interest" description="Disordered" evidence="7">
    <location>
        <begin position="481"/>
        <end position="515"/>
    </location>
</feature>
<dbReference type="GO" id="GO:0000978">
    <property type="term" value="F:RNA polymerase II cis-regulatory region sequence-specific DNA binding"/>
    <property type="evidence" value="ECO:0007669"/>
    <property type="project" value="InterPro"/>
</dbReference>
<evidence type="ECO:0000256" key="3">
    <source>
        <dbReference type="ARBA" id="ARBA00023015"/>
    </source>
</evidence>
<evidence type="ECO:0000256" key="7">
    <source>
        <dbReference type="SAM" id="MobiDB-lite"/>
    </source>
</evidence>
<keyword evidence="6" id="KW-0539">Nucleus</keyword>
<dbReference type="GO" id="GO:0005634">
    <property type="term" value="C:nucleus"/>
    <property type="evidence" value="ECO:0007669"/>
    <property type="project" value="UniProtKB-SubCell"/>
</dbReference>
<dbReference type="SMART" id="SM01268">
    <property type="entry name" value="BTD"/>
    <property type="match status" value="1"/>
</dbReference>
<dbReference type="InterPro" id="IPR008967">
    <property type="entry name" value="p53-like_TF_DNA-bd_sf"/>
</dbReference>
<keyword evidence="4" id="KW-0238">DNA-binding</keyword>
<sequence>MDFDFSNYNIEESTQPVAVYQDDYDSLSISPTGGQVRRVEDDIVKTEQPEVDPEQRTQYKHSRHRSSVPSLSSAFSTFTVDQPTPVTPTSGYFGHPFVNLSNANRHSVSVVAPSDTFIKPATVIPPPSTSSSIPGHKLEKQQEDELRIIDEQEKRLKISLKNFLNSPHRVDFGEQIISISTPQTAQKSYGNEKRFIAPPPQVCLIGKNWNSENKKGGQSHALALDLGQLSPSVQVKLGNGLQAHDCELKWSQFTESQSKQSNLPLTPPDSSPNSNKSDYVEESNDTNQMTMLGKALARHLHITDVADDRKITNCYAEVVIPSLLSRNPFKGSFALPNMNIISKASKQRKPKRNEEICVFHGSLVSLYNRARSQTSSTRYLTVTGTPSIWPTGSDNCPNNENGINLQNATFTPDANYWDPFIIWIYDTEHAGDTLPSVPDDWPTPPVGAIASGVNSTAIKANCVVVLQSLSHGVVSPPLIVRRGGKGTSVTGGGNVDDYRRRSSLDSNSHSNQRQTGCIKGSVLGESTVQLNKVGLELAVQSSTEPGQLEASGMYLTCVDELIRLIVPPKSQSGAVDFPVKDRDNANKSRRTSYQSDIANDDSQDISYRPKRKSSARSSTDQSSSSRNKRRSSQYDANNLDAYAENGMTWSLDVGEIALWTISGVEVHNHYIYTPEFNASTIDQYFKRSNLNVTVPIPFFSTWIKVDSKANGYQPGRSNLKFYNNMDNVMQVFGKNFQGFDNDSIDLYFYGKVQKKTGVGLGIDLGGEYKPIDEEEEIVIWKSTFVDYISNDEIIVGLPSNEDNYKLIDDKLNLIAVIKENGTIIPTNLQVQGEFRNY</sequence>
<keyword evidence="5" id="KW-0804">Transcription</keyword>
<evidence type="ECO:0000256" key="1">
    <source>
        <dbReference type="ARBA" id="ARBA00004123"/>
    </source>
</evidence>
<dbReference type="KEGG" id="wse:WALSEDRAFT_56611"/>
<dbReference type="RefSeq" id="XP_006956985.1">
    <property type="nucleotide sequence ID" value="XM_006956923.1"/>
</dbReference>
<gene>
    <name evidence="10" type="ORF">WALSEDRAFT_56611</name>
</gene>
<evidence type="ECO:0000313" key="11">
    <source>
        <dbReference type="Proteomes" id="UP000005242"/>
    </source>
</evidence>
<dbReference type="AlphaFoldDB" id="I4YG48"/>
<dbReference type="Proteomes" id="UP000005242">
    <property type="component" value="Unassembled WGS sequence"/>
</dbReference>
<dbReference type="InterPro" id="IPR040159">
    <property type="entry name" value="CLS_fam"/>
</dbReference>
<feature type="region of interest" description="Disordered" evidence="7">
    <location>
        <begin position="257"/>
        <end position="286"/>
    </location>
</feature>
<evidence type="ECO:0000256" key="2">
    <source>
        <dbReference type="ARBA" id="ARBA00009704"/>
    </source>
</evidence>
<feature type="region of interest" description="Disordered" evidence="7">
    <location>
        <begin position="46"/>
        <end position="66"/>
    </location>
</feature>
<dbReference type="EMBL" id="JH668226">
    <property type="protein sequence ID" value="EIM22940.1"/>
    <property type="molecule type" value="Genomic_DNA"/>
</dbReference>